<dbReference type="InterPro" id="IPR036388">
    <property type="entry name" value="WH-like_DNA-bd_sf"/>
</dbReference>
<feature type="domain" description="HTH rpiR-type" evidence="1">
    <location>
        <begin position="5"/>
        <end position="81"/>
    </location>
</feature>
<comment type="caution">
    <text evidence="2">The sequence shown here is derived from an EMBL/GenBank/DDBJ whole genome shotgun (WGS) entry which is preliminary data.</text>
</comment>
<dbReference type="OrthoDB" id="3237351at2"/>
<dbReference type="InterPro" id="IPR009057">
    <property type="entry name" value="Homeodomain-like_sf"/>
</dbReference>
<dbReference type="GO" id="GO:1901135">
    <property type="term" value="P:carbohydrate derivative metabolic process"/>
    <property type="evidence" value="ECO:0007669"/>
    <property type="project" value="InterPro"/>
</dbReference>
<dbReference type="PROSITE" id="PS51071">
    <property type="entry name" value="HTH_RPIR"/>
    <property type="match status" value="1"/>
</dbReference>
<dbReference type="Gene3D" id="3.40.50.10490">
    <property type="entry name" value="Glucose-6-phosphate isomerase like protein, domain 1"/>
    <property type="match status" value="1"/>
</dbReference>
<name>A0A1E2V8V8_9GAMM</name>
<dbReference type="Gene3D" id="1.10.10.10">
    <property type="entry name" value="Winged helix-like DNA-binding domain superfamily/Winged helix DNA-binding domain"/>
    <property type="match status" value="1"/>
</dbReference>
<accession>A0A1E2V8V8</accession>
<dbReference type="PANTHER" id="PTHR30514">
    <property type="entry name" value="GLUCOKINASE"/>
    <property type="match status" value="1"/>
</dbReference>
<dbReference type="SUPFAM" id="SSF53697">
    <property type="entry name" value="SIS domain"/>
    <property type="match status" value="1"/>
</dbReference>
<dbReference type="Pfam" id="PF01380">
    <property type="entry name" value="SIS"/>
    <property type="match status" value="1"/>
</dbReference>
<dbReference type="InterPro" id="IPR046348">
    <property type="entry name" value="SIS_dom_sf"/>
</dbReference>
<dbReference type="GO" id="GO:0003700">
    <property type="term" value="F:DNA-binding transcription factor activity"/>
    <property type="evidence" value="ECO:0007669"/>
    <property type="project" value="InterPro"/>
</dbReference>
<evidence type="ECO:0000259" key="1">
    <source>
        <dbReference type="PROSITE" id="PS51071"/>
    </source>
</evidence>
<dbReference type="Pfam" id="PF01418">
    <property type="entry name" value="HTH_6"/>
    <property type="match status" value="1"/>
</dbReference>
<dbReference type="Proteomes" id="UP000094291">
    <property type="component" value="Unassembled WGS sequence"/>
</dbReference>
<dbReference type="GO" id="GO:0003677">
    <property type="term" value="F:DNA binding"/>
    <property type="evidence" value="ECO:0007669"/>
    <property type="project" value="InterPro"/>
</dbReference>
<dbReference type="InterPro" id="IPR047640">
    <property type="entry name" value="RpiR-like"/>
</dbReference>
<dbReference type="AlphaFoldDB" id="A0A1E2V8V8"/>
<evidence type="ECO:0000313" key="2">
    <source>
        <dbReference type="EMBL" id="ODC03266.1"/>
    </source>
</evidence>
<proteinExistence type="predicted"/>
<dbReference type="GO" id="GO:0097367">
    <property type="term" value="F:carbohydrate derivative binding"/>
    <property type="evidence" value="ECO:0007669"/>
    <property type="project" value="InterPro"/>
</dbReference>
<organism evidence="2 3">
    <name type="scientific">Terasakiispira papahanaumokuakeensis</name>
    <dbReference type="NCBI Taxonomy" id="197479"/>
    <lineage>
        <taxon>Bacteria</taxon>
        <taxon>Pseudomonadati</taxon>
        <taxon>Pseudomonadota</taxon>
        <taxon>Gammaproteobacteria</taxon>
        <taxon>Oceanospirillales</taxon>
        <taxon>Terasakiispira</taxon>
    </lineage>
</organism>
<dbReference type="PANTHER" id="PTHR30514:SF18">
    <property type="entry name" value="RPIR-FAMILY TRANSCRIPTIONAL REGULATOR"/>
    <property type="match status" value="1"/>
</dbReference>
<evidence type="ECO:0000313" key="3">
    <source>
        <dbReference type="Proteomes" id="UP000094291"/>
    </source>
</evidence>
<dbReference type="EMBL" id="MDTQ01000001">
    <property type="protein sequence ID" value="ODC03266.1"/>
    <property type="molecule type" value="Genomic_DNA"/>
</dbReference>
<dbReference type="InterPro" id="IPR001347">
    <property type="entry name" value="SIS_dom"/>
</dbReference>
<keyword evidence="3" id="KW-1185">Reference proteome</keyword>
<reference evidence="2 3" key="1">
    <citation type="submission" date="2016-08" db="EMBL/GenBank/DDBJ databases">
        <authorList>
            <person name="Seilhamer J.J."/>
        </authorList>
    </citation>
    <scope>NUCLEOTIDE SEQUENCE [LARGE SCALE GENOMIC DNA]</scope>
    <source>
        <strain evidence="2 3">PH27A</strain>
    </source>
</reference>
<sequence>MTPQPHIGQRISAQFEQLSQQERRVAAFILDHFEDLAVYTATDLARLTRVSKSTVTRLFQRLGFENYQAVRRHARELRALGIPLATEGGSSATPLELFRRHQQREQDNLERCLAEISPETFAEIVTALDRSRHIVVIGFRNSYPIALHCRQQLIQIRSGVQLAPLPNQSLSDELVGLNEDDLVIVLGFRRRPRVFDGLMTWLAERPMKVLLMADSAFPGMEAADWQLSCGLDSTSAFDSYAVPMSLVCLLANSVLHQRMAEGRQRIDVLADTYEALDELSI</sequence>
<gene>
    <name evidence="2" type="ORF">BFW38_06630</name>
</gene>
<dbReference type="RefSeq" id="WP_068997682.1">
    <property type="nucleotide sequence ID" value="NZ_MDTQ01000001.1"/>
</dbReference>
<protein>
    <submittedName>
        <fullName evidence="2">RpiR family transcriptional regulator</fullName>
    </submittedName>
</protein>
<dbReference type="STRING" id="197479.BFW38_06630"/>
<dbReference type="SUPFAM" id="SSF46689">
    <property type="entry name" value="Homeodomain-like"/>
    <property type="match status" value="1"/>
</dbReference>
<dbReference type="InterPro" id="IPR000281">
    <property type="entry name" value="HTH_RpiR"/>
</dbReference>